<evidence type="ECO:0000313" key="1">
    <source>
        <dbReference type="EMBL" id="MFK2876893.1"/>
    </source>
</evidence>
<comment type="caution">
    <text evidence="1">The sequence shown here is derived from an EMBL/GenBank/DDBJ whole genome shotgun (WGS) entry which is preliminary data.</text>
</comment>
<dbReference type="EMBL" id="JADIKK010000008">
    <property type="protein sequence ID" value="MFK2876893.1"/>
    <property type="molecule type" value="Genomic_DNA"/>
</dbReference>
<reference evidence="1 2" key="1">
    <citation type="submission" date="2020-10" db="EMBL/GenBank/DDBJ databases">
        <title>Phylogeny of dyella-like bacteria.</title>
        <authorList>
            <person name="Fu J."/>
        </authorList>
    </citation>
    <scope>NUCLEOTIDE SEQUENCE [LARGE SCALE GENOMIC DNA]</scope>
    <source>
        <strain evidence="1 2">KACC 19113</strain>
    </source>
</reference>
<accession>A0ABW8J3U7</accession>
<gene>
    <name evidence="1" type="ORF">ISP25_07425</name>
</gene>
<organism evidence="1 2">
    <name type="scientific">Rhodanobacter hydrolyticus</name>
    <dbReference type="NCBI Taxonomy" id="2250595"/>
    <lineage>
        <taxon>Bacteria</taxon>
        <taxon>Pseudomonadati</taxon>
        <taxon>Pseudomonadota</taxon>
        <taxon>Gammaproteobacteria</taxon>
        <taxon>Lysobacterales</taxon>
        <taxon>Rhodanobacteraceae</taxon>
        <taxon>Rhodanobacter</taxon>
    </lineage>
</organism>
<evidence type="ECO:0000313" key="2">
    <source>
        <dbReference type="Proteomes" id="UP001620339"/>
    </source>
</evidence>
<proteinExistence type="predicted"/>
<sequence length="129" mass="14235">MMQLRALVNGYTQVVNQNLQAVPWLQSTGYTTDSNGRRTPMTVTNTGSAQVQAVAGALLRHIDALNITGVLRSVYWYGNLQSVVRTDQQGGDILQFPEIPGGPVRNWLVTTVIETWPDWAHVIVTLQTS</sequence>
<dbReference type="Proteomes" id="UP001620339">
    <property type="component" value="Unassembled WGS sequence"/>
</dbReference>
<dbReference type="RefSeq" id="WP_404612884.1">
    <property type="nucleotide sequence ID" value="NZ_JADIKK010000008.1"/>
</dbReference>
<name>A0ABW8J3U7_9GAMM</name>
<protein>
    <submittedName>
        <fullName evidence="1">Uncharacterized protein</fullName>
    </submittedName>
</protein>
<keyword evidence="2" id="KW-1185">Reference proteome</keyword>